<evidence type="ECO:0000313" key="3">
    <source>
        <dbReference type="Proteomes" id="UP000255517"/>
    </source>
</evidence>
<feature type="domain" description="Macro" evidence="1">
    <location>
        <begin position="1"/>
        <end position="167"/>
    </location>
</feature>
<dbReference type="Pfam" id="PF01661">
    <property type="entry name" value="Macro"/>
    <property type="match status" value="1"/>
</dbReference>
<dbReference type="SUPFAM" id="SSF52949">
    <property type="entry name" value="Macro domain-like"/>
    <property type="match status" value="1"/>
</dbReference>
<dbReference type="EMBL" id="UGSZ01000001">
    <property type="protein sequence ID" value="SUB57445.1"/>
    <property type="molecule type" value="Genomic_DNA"/>
</dbReference>
<reference evidence="2 3" key="1">
    <citation type="submission" date="2018-06" db="EMBL/GenBank/DDBJ databases">
        <authorList>
            <consortium name="Pathogen Informatics"/>
            <person name="Doyle S."/>
        </authorList>
    </citation>
    <scope>NUCLEOTIDE SEQUENCE [LARGE SCALE GENOMIC DNA]</scope>
    <source>
        <strain evidence="2 3">NCTC13149</strain>
    </source>
</reference>
<organism evidence="2 3">
    <name type="scientific">Peptoniphilus lacrimalis</name>
    <dbReference type="NCBI Taxonomy" id="33031"/>
    <lineage>
        <taxon>Bacteria</taxon>
        <taxon>Bacillati</taxon>
        <taxon>Bacillota</taxon>
        <taxon>Tissierellia</taxon>
        <taxon>Tissierellales</taxon>
        <taxon>Peptoniphilaceae</taxon>
        <taxon>Peptoniphilus</taxon>
    </lineage>
</organism>
<dbReference type="InterPro" id="IPR043472">
    <property type="entry name" value="Macro_dom-like"/>
</dbReference>
<dbReference type="PANTHER" id="PTHR11106:SF27">
    <property type="entry name" value="MACRO DOMAIN-CONTAINING PROTEIN"/>
    <property type="match status" value="1"/>
</dbReference>
<keyword evidence="2" id="KW-0378">Hydrolase</keyword>
<dbReference type="Gene3D" id="3.40.220.10">
    <property type="entry name" value="Leucine Aminopeptidase, subunit E, domain 1"/>
    <property type="match status" value="1"/>
</dbReference>
<name>A0A379C6Y2_9FIRM</name>
<dbReference type="Proteomes" id="UP000255517">
    <property type="component" value="Unassembled WGS sequence"/>
</dbReference>
<dbReference type="PROSITE" id="PS51154">
    <property type="entry name" value="MACRO"/>
    <property type="match status" value="1"/>
</dbReference>
<dbReference type="AlphaFoldDB" id="A0A379C6Y2"/>
<dbReference type="GO" id="GO:0016787">
    <property type="term" value="F:hydrolase activity"/>
    <property type="evidence" value="ECO:0007669"/>
    <property type="project" value="UniProtKB-KW"/>
</dbReference>
<dbReference type="STRING" id="1122949.GCA_000378725_01026"/>
<protein>
    <submittedName>
        <fullName evidence="2">O-acetyl-ADP-ribose deacetylase</fullName>
        <ecNumber evidence="2">3.5.1.-</ecNumber>
    </submittedName>
</protein>
<evidence type="ECO:0000259" key="1">
    <source>
        <dbReference type="PROSITE" id="PS51154"/>
    </source>
</evidence>
<evidence type="ECO:0000313" key="2">
    <source>
        <dbReference type="EMBL" id="SUB57445.1"/>
    </source>
</evidence>
<dbReference type="RefSeq" id="WP_019034793.1">
    <property type="nucleotide sequence ID" value="NZ_UGSZ01000001.1"/>
</dbReference>
<dbReference type="PANTHER" id="PTHR11106">
    <property type="entry name" value="GANGLIOSIDE INDUCED DIFFERENTIATION ASSOCIATED PROTEIN 2-RELATED"/>
    <property type="match status" value="1"/>
</dbReference>
<proteinExistence type="predicted"/>
<sequence length="327" mass="36594">MPFEIVRNNIVNIKVDAIVNTANPKPIVGGGVDSEIHKGAGPELLIARKKIGDIGFGKAFITSAYNLKAKYVIHTSTPSWEGGYKGEGEILSDCIKNSLNLAKEKDCDSIAMPLIGTGTCGYPSDLALQITIKEVSEFLLKNEMHIYLAVFSKDAFSLSKKLFKSVKEYISENYVEEKINKEYIGSFRRKYSLEANNVQPFIQDSECIEDILKNLDEGFSKTLLRLIDNSGKTDPEVYKKANIDRKLFSKIKNNPEYRPSKTTAIAFALALELNKDGMEDLIGRAGYALTRSSKFDLIIEYFIERKNYNILEINEALFAFDQPLIGG</sequence>
<accession>A0A379C6Y2</accession>
<dbReference type="SMART" id="SM00506">
    <property type="entry name" value="A1pp"/>
    <property type="match status" value="1"/>
</dbReference>
<gene>
    <name evidence="2" type="primary">ymdB_3</name>
    <name evidence="2" type="ORF">NCTC13149_01288</name>
</gene>
<dbReference type="InterPro" id="IPR002589">
    <property type="entry name" value="Macro_dom"/>
</dbReference>
<dbReference type="OrthoDB" id="6194521at2"/>
<dbReference type="EC" id="3.5.1.-" evidence="2"/>